<dbReference type="RefSeq" id="XP_001791098.1">
    <property type="nucleotide sequence ID" value="XM_001791046.1"/>
</dbReference>
<evidence type="ECO:0000313" key="3">
    <source>
        <dbReference type="Proteomes" id="UP000001055"/>
    </source>
</evidence>
<feature type="compositionally biased region" description="Low complexity" evidence="1">
    <location>
        <begin position="1"/>
        <end position="16"/>
    </location>
</feature>
<accession>Q0V6F2</accession>
<name>Q0V6F2_PHANO</name>
<dbReference type="InParanoid" id="Q0V6F2"/>
<reference evidence="3" key="1">
    <citation type="journal article" date="2007" name="Plant Cell">
        <title>Dothideomycete-plant interactions illuminated by genome sequencing and EST analysis of the wheat pathogen Stagonospora nodorum.</title>
        <authorList>
            <person name="Hane J.K."/>
            <person name="Lowe R.G."/>
            <person name="Solomon P.S."/>
            <person name="Tan K.C."/>
            <person name="Schoch C.L."/>
            <person name="Spatafora J.W."/>
            <person name="Crous P.W."/>
            <person name="Kodira C."/>
            <person name="Birren B.W."/>
            <person name="Galagan J.E."/>
            <person name="Torriani S.F."/>
            <person name="McDonald B.A."/>
            <person name="Oliver R.P."/>
        </authorList>
    </citation>
    <scope>NUCLEOTIDE SEQUENCE [LARGE SCALE GENOMIC DNA]</scope>
    <source>
        <strain evidence="3">SN15 / ATCC MYA-4574 / FGSC 10173</strain>
    </source>
</reference>
<evidence type="ECO:0000313" key="2">
    <source>
        <dbReference type="EMBL" id="EAT91907.1"/>
    </source>
</evidence>
<dbReference type="AlphaFoldDB" id="Q0V6F2"/>
<dbReference type="HOGENOM" id="CLU_2400402_0_0_1"/>
<dbReference type="GeneID" id="5968179"/>
<dbReference type="VEuPathDB" id="FungiDB:JI435_004120"/>
<evidence type="ECO:0000256" key="1">
    <source>
        <dbReference type="SAM" id="MobiDB-lite"/>
    </source>
</evidence>
<dbReference type="Proteomes" id="UP000001055">
    <property type="component" value="Unassembled WGS sequence"/>
</dbReference>
<feature type="region of interest" description="Disordered" evidence="1">
    <location>
        <begin position="1"/>
        <end position="20"/>
    </location>
</feature>
<organism evidence="2 3">
    <name type="scientific">Phaeosphaeria nodorum (strain SN15 / ATCC MYA-4574 / FGSC 10173)</name>
    <name type="common">Glume blotch fungus</name>
    <name type="synonym">Parastagonospora nodorum</name>
    <dbReference type="NCBI Taxonomy" id="321614"/>
    <lineage>
        <taxon>Eukaryota</taxon>
        <taxon>Fungi</taxon>
        <taxon>Dikarya</taxon>
        <taxon>Ascomycota</taxon>
        <taxon>Pezizomycotina</taxon>
        <taxon>Dothideomycetes</taxon>
        <taxon>Pleosporomycetidae</taxon>
        <taxon>Pleosporales</taxon>
        <taxon>Pleosporineae</taxon>
        <taxon>Phaeosphaeriaceae</taxon>
        <taxon>Parastagonospora</taxon>
    </lineage>
</organism>
<proteinExistence type="predicted"/>
<dbReference type="EMBL" id="CH445325">
    <property type="protein sequence ID" value="EAT91907.1"/>
    <property type="molecule type" value="Genomic_DNA"/>
</dbReference>
<sequence length="93" mass="10930">MRSLLSRFSTTSLPPSQHSRFDDTWLQRASMCKWMWCGNLVQSSMHARVTSAKRDWHQMYSVTTMEKQGAIFHILIVNREAFHVRILATPMEM</sequence>
<dbReference type="KEGG" id="pno:SNOG_00412"/>
<protein>
    <submittedName>
        <fullName evidence="2">Uncharacterized protein</fullName>
    </submittedName>
</protein>
<gene>
    <name evidence="2" type="ORF">SNOG_00412</name>
</gene>